<keyword evidence="1" id="KW-0732">Signal</keyword>
<evidence type="ECO:0000313" key="3">
    <source>
        <dbReference type="Proteomes" id="UP000002033"/>
    </source>
</evidence>
<name>D8JUZ1_HYPDA</name>
<dbReference type="CDD" id="cd15482">
    <property type="entry name" value="Sialidase_non-viral"/>
    <property type="match status" value="2"/>
</dbReference>
<dbReference type="HOGENOM" id="CLU_658671_0_0_5"/>
<evidence type="ECO:0000256" key="1">
    <source>
        <dbReference type="SAM" id="SignalP"/>
    </source>
</evidence>
<dbReference type="AlphaFoldDB" id="D8JUZ1"/>
<dbReference type="GO" id="GO:0016787">
    <property type="term" value="F:hydrolase activity"/>
    <property type="evidence" value="ECO:0007669"/>
    <property type="project" value="UniProtKB-KW"/>
</dbReference>
<dbReference type="OrthoDB" id="9764969at2"/>
<protein>
    <submittedName>
        <fullName evidence="2">BNR repeat-containing glycosyl hydrolase</fullName>
    </submittedName>
</protein>
<sequence length="408" mass="43189" precursor="true">MRTHLKLAALLLLAASAGVANLAQAHDGASHHHETAAACASSELACASVATGAFAPDGKLWLTWSAGGRISIASSPDLGKTFSTPVTLPATKLPLDDGPDARPKLAFGPNDRVAVTYASRDEKYNGHAFIARSADGGKTFSEPQPITTGSPSQRFETAAFDPNGRVFVAWIDKRNVAAAKKQGKKYAGAALAYAWDDKPGGALEAASIARDNSCECCRIAVAFKSSGEPVVMFRNIFDGGIRDHATITFSDAGKPGQLYRVSEDDAKIDACPHQGPSLAIGSDGAYHATWFALGRKLKGVYYAHSEDGGKTFSEPLRIGDQSAQISRPYVLAAGGTVYLAYKSFDGEKTSIDLMTSHDGGRTWSKPRTVASAANASDHPLLIAQQASVYLSWLTTKEGYRLIPLEPQS</sequence>
<feature type="chain" id="PRO_5003116410" evidence="1">
    <location>
        <begin position="26"/>
        <end position="408"/>
    </location>
</feature>
<dbReference type="EMBL" id="CP002083">
    <property type="protein sequence ID" value="ADJ22807.1"/>
    <property type="molecule type" value="Genomic_DNA"/>
</dbReference>
<organism evidence="2 3">
    <name type="scientific">Hyphomicrobium denitrificans (strain ATCC 51888 / DSM 1869 / NCIMB 11706 / TK 0415)</name>
    <dbReference type="NCBI Taxonomy" id="582899"/>
    <lineage>
        <taxon>Bacteria</taxon>
        <taxon>Pseudomonadati</taxon>
        <taxon>Pseudomonadota</taxon>
        <taxon>Alphaproteobacteria</taxon>
        <taxon>Hyphomicrobiales</taxon>
        <taxon>Hyphomicrobiaceae</taxon>
        <taxon>Hyphomicrobium</taxon>
    </lineage>
</organism>
<dbReference type="eggNOG" id="COG4409">
    <property type="taxonomic scope" value="Bacteria"/>
</dbReference>
<dbReference type="SUPFAM" id="SSF50939">
    <property type="entry name" value="Sialidases"/>
    <property type="match status" value="1"/>
</dbReference>
<gene>
    <name evidence="2" type="ordered locus">Hden_0993</name>
</gene>
<dbReference type="STRING" id="582899.Hden_0993"/>
<dbReference type="RefSeq" id="WP_013215022.1">
    <property type="nucleotide sequence ID" value="NC_014313.1"/>
</dbReference>
<reference evidence="3" key="1">
    <citation type="journal article" date="2011" name="J. Bacteriol.">
        <title>Genome sequences of eight morphologically diverse alphaproteobacteria.</title>
        <authorList>
            <consortium name="US DOE Joint Genome Institute"/>
            <person name="Brown P.J."/>
            <person name="Kysela D.T."/>
            <person name="Buechlein A."/>
            <person name="Hemmerich C."/>
            <person name="Brun Y.V."/>
        </authorList>
    </citation>
    <scope>NUCLEOTIDE SEQUENCE [LARGE SCALE GENOMIC DNA]</scope>
    <source>
        <strain evidence="3">ATCC 51888 / DSM 1869 / NCIB 11706 / TK 0415</strain>
    </source>
</reference>
<accession>D8JUZ1</accession>
<dbReference type="Gene3D" id="2.120.10.10">
    <property type="match status" value="2"/>
</dbReference>
<dbReference type="KEGG" id="hdn:Hden_0993"/>
<evidence type="ECO:0000313" key="2">
    <source>
        <dbReference type="EMBL" id="ADJ22807.1"/>
    </source>
</evidence>
<feature type="signal peptide" evidence="1">
    <location>
        <begin position="1"/>
        <end position="25"/>
    </location>
</feature>
<proteinExistence type="predicted"/>
<keyword evidence="2" id="KW-0378">Hydrolase</keyword>
<keyword evidence="3" id="KW-1185">Reference proteome</keyword>
<dbReference type="InterPro" id="IPR036278">
    <property type="entry name" value="Sialidase_sf"/>
</dbReference>
<dbReference type="Proteomes" id="UP000002033">
    <property type="component" value="Chromosome"/>
</dbReference>